<organism evidence="1 2">
    <name type="scientific">Anopheles farauti</name>
    <dbReference type="NCBI Taxonomy" id="69004"/>
    <lineage>
        <taxon>Eukaryota</taxon>
        <taxon>Metazoa</taxon>
        <taxon>Ecdysozoa</taxon>
        <taxon>Arthropoda</taxon>
        <taxon>Hexapoda</taxon>
        <taxon>Insecta</taxon>
        <taxon>Pterygota</taxon>
        <taxon>Neoptera</taxon>
        <taxon>Endopterygota</taxon>
        <taxon>Diptera</taxon>
        <taxon>Nematocera</taxon>
        <taxon>Culicoidea</taxon>
        <taxon>Culicidae</taxon>
        <taxon>Anophelinae</taxon>
        <taxon>Anopheles</taxon>
    </lineage>
</organism>
<evidence type="ECO:0000313" key="2">
    <source>
        <dbReference type="Proteomes" id="UP000075886"/>
    </source>
</evidence>
<sequence length="227" mass="24631">MLLKQIQQEGAGGAQNDLVSREATATGGQCDVDQVAMAPEQLDGGHQRGAVVAPGQAIQRGKLLVENGNVYYFHVVADNATQGQSATQRVTSGRTSIIRIVVVRFDPTPVRIVLLHQVLLTDEFNLFAAPPARIASLLRTIISRRLTVSKTRRSSSSKRCQSPISVETVRGFFYTATGLSSARWLYLYREDEAAEGTVTEQKQTIAFVGTVQLPTCARVGGKLVCDQ</sequence>
<protein>
    <submittedName>
        <fullName evidence="1">Uncharacterized protein</fullName>
    </submittedName>
</protein>
<keyword evidence="2" id="KW-1185">Reference proteome</keyword>
<reference evidence="2" key="1">
    <citation type="submission" date="2014-01" db="EMBL/GenBank/DDBJ databases">
        <title>The Genome Sequence of Anopheles farauti FAR1 (V2).</title>
        <authorList>
            <consortium name="The Broad Institute Genomics Platform"/>
            <person name="Neafsey D.E."/>
            <person name="Besansky N."/>
            <person name="Howell P."/>
            <person name="Walton C."/>
            <person name="Young S.K."/>
            <person name="Zeng Q."/>
            <person name="Gargeya S."/>
            <person name="Fitzgerald M."/>
            <person name="Haas B."/>
            <person name="Abouelleil A."/>
            <person name="Allen A.W."/>
            <person name="Alvarado L."/>
            <person name="Arachchi H.M."/>
            <person name="Berlin A.M."/>
            <person name="Chapman S.B."/>
            <person name="Gainer-Dewar J."/>
            <person name="Goldberg J."/>
            <person name="Griggs A."/>
            <person name="Gujja S."/>
            <person name="Hansen M."/>
            <person name="Howarth C."/>
            <person name="Imamovic A."/>
            <person name="Ireland A."/>
            <person name="Larimer J."/>
            <person name="McCowan C."/>
            <person name="Murphy C."/>
            <person name="Pearson M."/>
            <person name="Poon T.W."/>
            <person name="Priest M."/>
            <person name="Roberts A."/>
            <person name="Saif S."/>
            <person name="Shea T."/>
            <person name="Sisk P."/>
            <person name="Sykes S."/>
            <person name="Wortman J."/>
            <person name="Nusbaum C."/>
            <person name="Birren B."/>
        </authorList>
    </citation>
    <scope>NUCLEOTIDE SEQUENCE [LARGE SCALE GENOMIC DNA]</scope>
    <source>
        <strain evidence="2">FAR1</strain>
    </source>
</reference>
<name>A0A182QCB8_9DIPT</name>
<dbReference type="VEuPathDB" id="VectorBase:AFAF007317"/>
<dbReference type="AlphaFoldDB" id="A0A182QCB8"/>
<proteinExistence type="predicted"/>
<dbReference type="EnsemblMetazoa" id="AFAF007317-RA">
    <property type="protein sequence ID" value="AFAF007317-PA"/>
    <property type="gene ID" value="AFAF007317"/>
</dbReference>
<evidence type="ECO:0000313" key="1">
    <source>
        <dbReference type="EnsemblMetazoa" id="AFAF007317-PA"/>
    </source>
</evidence>
<accession>A0A182QCB8</accession>
<reference evidence="1" key="2">
    <citation type="submission" date="2020-05" db="UniProtKB">
        <authorList>
            <consortium name="EnsemblMetazoa"/>
        </authorList>
    </citation>
    <scope>IDENTIFICATION</scope>
    <source>
        <strain evidence="1">FAR1</strain>
    </source>
</reference>
<dbReference type="Proteomes" id="UP000075886">
    <property type="component" value="Unassembled WGS sequence"/>
</dbReference>
<dbReference type="EMBL" id="AXCN02001048">
    <property type="status" value="NOT_ANNOTATED_CDS"/>
    <property type="molecule type" value="Genomic_DNA"/>
</dbReference>